<name>A0ACD5ZDZ3_AVESA</name>
<reference evidence="1" key="2">
    <citation type="submission" date="2025-09" db="UniProtKB">
        <authorList>
            <consortium name="EnsemblPlants"/>
        </authorList>
    </citation>
    <scope>IDENTIFICATION</scope>
</reference>
<protein>
    <submittedName>
        <fullName evidence="1">Uncharacterized protein</fullName>
    </submittedName>
</protein>
<evidence type="ECO:0000313" key="1">
    <source>
        <dbReference type="EnsemblPlants" id="AVESA.00010b.r2.6DG1151960.1.CDS"/>
    </source>
</evidence>
<dbReference type="Proteomes" id="UP001732700">
    <property type="component" value="Chromosome 6D"/>
</dbReference>
<organism evidence="1 2">
    <name type="scientific">Avena sativa</name>
    <name type="common">Oat</name>
    <dbReference type="NCBI Taxonomy" id="4498"/>
    <lineage>
        <taxon>Eukaryota</taxon>
        <taxon>Viridiplantae</taxon>
        <taxon>Streptophyta</taxon>
        <taxon>Embryophyta</taxon>
        <taxon>Tracheophyta</taxon>
        <taxon>Spermatophyta</taxon>
        <taxon>Magnoliopsida</taxon>
        <taxon>Liliopsida</taxon>
        <taxon>Poales</taxon>
        <taxon>Poaceae</taxon>
        <taxon>BOP clade</taxon>
        <taxon>Pooideae</taxon>
        <taxon>Poodae</taxon>
        <taxon>Poeae</taxon>
        <taxon>Poeae Chloroplast Group 1 (Aveneae type)</taxon>
        <taxon>Aveninae</taxon>
        <taxon>Avena</taxon>
    </lineage>
</organism>
<dbReference type="EnsemblPlants" id="AVESA.00010b.r2.6DG1151960.1">
    <property type="protein sequence ID" value="AVESA.00010b.r2.6DG1151960.1.CDS"/>
    <property type="gene ID" value="AVESA.00010b.r2.6DG1151960"/>
</dbReference>
<accession>A0ACD5ZDZ3</accession>
<keyword evidence="2" id="KW-1185">Reference proteome</keyword>
<sequence length="840" mass="94085">MIYLEDEALFRSSPLFYPSLPHCFVHLFPWLRLHSCTRKQHHRTTCSKKEAQWYELNVAAGEDNATHSAFADFYKTTIQKSFNEVNDIQERLNDISSKLNQIPGLHEVTPGFDRSLRPETISLPTGRKIFGRDKDLKQVMGLLGVPPNKRGGRPKRKRTSSAGNASISTPASNQVSNEPRVQAIPVLPIVGMGGIGKTTLAQHICNHPQVKSYFELIIWICADDFDVKRLTKDAIESSSGKEAKLDHLDSLQRALFGNLSDKRFLIVIDDMWDDALKENGQRWEKFCAPFKNVVHGSMMLVTTRSPEVADGARTMEPFPLHGLTDGVLWDFFKLCAFGSKNSNNNPDLERIGRSILPKLKGSPLAAITLGRLLRMNLDTSLWQNILDSELWELKQEKTDILPALRLSYIYLPFHLKRCFSFCAVYPKDYKFEKDRLAEIWVAEGFVEPQGHTPLEDIGCQYFQDLFNRFFFQKVAGSYVIHDLLHDMAQLVSVHDCFIIKSVGDFENVPQNDDAVEAKLKNKKYLHTLHLEWSSSTTLSLPKHSGTEVFEVLQPASSLEHLFISSYTGVSPPSWFQPQNFPKFATLSFENCSGLEGSALSFSRVSQNINLNEKLESNDAIIGSFSSLRDLTISNCGNIVSLNDFLDPASLPAIRKIKINECTSLISVPTGCLGDMHCLEELEVVNCPNIRSQRLVAASLKILTMVNSGNLADNIKCCSLTYFAFSSNCDTITLSYPALEELHISECRYLTSIGTGGIRAFSSLISLTVYHCAKLSTLDDFLTAEHLPAVEKITISRCLELLSLPSESFSQDCHSLLVEVYTYRHIITKLNSASSLAAASV</sequence>
<reference evidence="1" key="1">
    <citation type="submission" date="2021-05" db="EMBL/GenBank/DDBJ databases">
        <authorList>
            <person name="Scholz U."/>
            <person name="Mascher M."/>
            <person name="Fiebig A."/>
        </authorList>
    </citation>
    <scope>NUCLEOTIDE SEQUENCE [LARGE SCALE GENOMIC DNA]</scope>
</reference>
<evidence type="ECO:0000313" key="2">
    <source>
        <dbReference type="Proteomes" id="UP001732700"/>
    </source>
</evidence>
<proteinExistence type="predicted"/>